<evidence type="ECO:0000313" key="4">
    <source>
        <dbReference type="Proteomes" id="UP000245938"/>
    </source>
</evidence>
<dbReference type="OrthoDB" id="2660250at2"/>
<sequence>MEYRYSQQNSPNNEHPLNQGLQGQELLNDIYMDMFLKHIHAEQQISLLLQAIDEALDARDETEFMKHTYDLLKLQSSLEEID</sequence>
<evidence type="ECO:0000313" key="3">
    <source>
        <dbReference type="EMBL" id="PWI25818.1"/>
    </source>
</evidence>
<dbReference type="EMBL" id="QFVR01000006">
    <property type="protein sequence ID" value="PWI25818.1"/>
    <property type="molecule type" value="Genomic_DNA"/>
</dbReference>
<dbReference type="Gene3D" id="4.10.810.10">
    <property type="entry name" value="Virus Scaffolding Protein, Chain A"/>
    <property type="match status" value="1"/>
</dbReference>
<gene>
    <name evidence="3" type="ORF">DEX24_06340</name>
</gene>
<dbReference type="RefSeq" id="WP_109305575.1">
    <property type="nucleotide sequence ID" value="NZ_BJUF01000012.1"/>
</dbReference>
<dbReference type="InterPro" id="IPR027393">
    <property type="entry name" value="Virus_scaffolding_prot_C"/>
</dbReference>
<dbReference type="Pfam" id="PF08858">
    <property type="entry name" value="IDEAL"/>
    <property type="match status" value="1"/>
</dbReference>
<accession>A0A2U3AMQ6</accession>
<evidence type="ECO:0000256" key="1">
    <source>
        <dbReference type="SAM" id="MobiDB-lite"/>
    </source>
</evidence>
<feature type="region of interest" description="Disordered" evidence="1">
    <location>
        <begin position="1"/>
        <end position="21"/>
    </location>
</feature>
<feature type="domain" description="IDEAL" evidence="2">
    <location>
        <begin position="35"/>
        <end position="71"/>
    </location>
</feature>
<comment type="caution">
    <text evidence="3">The sequence shown here is derived from an EMBL/GenBank/DDBJ whole genome shotgun (WGS) entry which is preliminary data.</text>
</comment>
<feature type="compositionally biased region" description="Polar residues" evidence="1">
    <location>
        <begin position="1"/>
        <end position="16"/>
    </location>
</feature>
<dbReference type="SMART" id="SM00914">
    <property type="entry name" value="IDEAL"/>
    <property type="match status" value="1"/>
</dbReference>
<dbReference type="InterPro" id="IPR014957">
    <property type="entry name" value="IDEAL_dom"/>
</dbReference>
<dbReference type="AlphaFoldDB" id="A0A2U3AMQ6"/>
<protein>
    <recommendedName>
        <fullName evidence="2">IDEAL domain-containing protein</fullName>
    </recommendedName>
</protein>
<proteinExistence type="predicted"/>
<dbReference type="Proteomes" id="UP000245938">
    <property type="component" value="Unassembled WGS sequence"/>
</dbReference>
<keyword evidence="4" id="KW-1185">Reference proteome</keyword>
<organism evidence="3 4">
    <name type="scientific">Kurthia sibirica</name>
    <dbReference type="NCBI Taxonomy" id="202750"/>
    <lineage>
        <taxon>Bacteria</taxon>
        <taxon>Bacillati</taxon>
        <taxon>Bacillota</taxon>
        <taxon>Bacilli</taxon>
        <taxon>Bacillales</taxon>
        <taxon>Caryophanaceae</taxon>
        <taxon>Kurthia</taxon>
    </lineage>
</organism>
<reference evidence="3 4" key="1">
    <citation type="submission" date="2018-05" db="EMBL/GenBank/DDBJ databases">
        <title>Kurthia sibirica genome sequence.</title>
        <authorList>
            <person name="Maclea K.S."/>
            <person name="Goen A.E."/>
        </authorList>
    </citation>
    <scope>NUCLEOTIDE SEQUENCE [LARGE SCALE GENOMIC DNA]</scope>
    <source>
        <strain evidence="3 4">ATCC 49154</strain>
    </source>
</reference>
<evidence type="ECO:0000259" key="2">
    <source>
        <dbReference type="SMART" id="SM00914"/>
    </source>
</evidence>
<name>A0A2U3AMQ6_9BACL</name>